<dbReference type="CDD" id="cd04301">
    <property type="entry name" value="NAT_SF"/>
    <property type="match status" value="1"/>
</dbReference>
<proteinExistence type="predicted"/>
<dbReference type="PANTHER" id="PTHR43877:SF2">
    <property type="entry name" value="AMINOALKYLPHOSPHONATE N-ACETYLTRANSFERASE-RELATED"/>
    <property type="match status" value="1"/>
</dbReference>
<keyword evidence="2" id="KW-0012">Acyltransferase</keyword>
<comment type="caution">
    <text evidence="4">The sequence shown here is derived from an EMBL/GenBank/DDBJ whole genome shotgun (WGS) entry which is preliminary data.</text>
</comment>
<dbReference type="Gene3D" id="3.40.630.30">
    <property type="match status" value="1"/>
</dbReference>
<accession>A0ABV0CU38</accession>
<feature type="domain" description="N-acetyltransferase" evidence="3">
    <location>
        <begin position="1"/>
        <end position="146"/>
    </location>
</feature>
<dbReference type="SUPFAM" id="SSF55729">
    <property type="entry name" value="Acyl-CoA N-acyltransferases (Nat)"/>
    <property type="match status" value="1"/>
</dbReference>
<evidence type="ECO:0000259" key="3">
    <source>
        <dbReference type="PROSITE" id="PS51186"/>
    </source>
</evidence>
<dbReference type="PANTHER" id="PTHR43877">
    <property type="entry name" value="AMINOALKYLPHOSPHONATE N-ACETYLTRANSFERASE-RELATED-RELATED"/>
    <property type="match status" value="1"/>
</dbReference>
<keyword evidence="1" id="KW-0808">Transferase</keyword>
<evidence type="ECO:0000313" key="5">
    <source>
        <dbReference type="Proteomes" id="UP001484535"/>
    </source>
</evidence>
<sequence>MQIAQAGIDDLDLLVPLFESYRAFYGGQPQPEKARNFLRERMERSQSVVLLAREGEEAGGFVQLYPLFSSAAMADVLVLNDLFVAPKHRRKGLAARLVKAAEEYAVGQGVSRLRLSTQHSNTCAQALYEAAGWELDREFRTYNRAL</sequence>
<name>A0ABV0CU38_9SPHN</name>
<organism evidence="4 5">
    <name type="scientific">Aurantiacibacter flavus</name>
    <dbReference type="NCBI Taxonomy" id="3145232"/>
    <lineage>
        <taxon>Bacteria</taxon>
        <taxon>Pseudomonadati</taxon>
        <taxon>Pseudomonadota</taxon>
        <taxon>Alphaproteobacteria</taxon>
        <taxon>Sphingomonadales</taxon>
        <taxon>Erythrobacteraceae</taxon>
        <taxon>Aurantiacibacter</taxon>
    </lineage>
</organism>
<dbReference type="EMBL" id="JBDLBR010000001">
    <property type="protein sequence ID" value="MEN7536385.1"/>
    <property type="molecule type" value="Genomic_DNA"/>
</dbReference>
<dbReference type="Pfam" id="PF00583">
    <property type="entry name" value="Acetyltransf_1"/>
    <property type="match status" value="1"/>
</dbReference>
<dbReference type="InterPro" id="IPR050832">
    <property type="entry name" value="Bact_Acetyltransf"/>
</dbReference>
<dbReference type="Proteomes" id="UP001484535">
    <property type="component" value="Unassembled WGS sequence"/>
</dbReference>
<dbReference type="PROSITE" id="PS51186">
    <property type="entry name" value="GNAT"/>
    <property type="match status" value="1"/>
</dbReference>
<evidence type="ECO:0000256" key="2">
    <source>
        <dbReference type="ARBA" id="ARBA00023315"/>
    </source>
</evidence>
<dbReference type="RefSeq" id="WP_346783820.1">
    <property type="nucleotide sequence ID" value="NZ_JBDLBR010000001.1"/>
</dbReference>
<keyword evidence="5" id="KW-1185">Reference proteome</keyword>
<dbReference type="InterPro" id="IPR000182">
    <property type="entry name" value="GNAT_dom"/>
</dbReference>
<dbReference type="InterPro" id="IPR016181">
    <property type="entry name" value="Acyl_CoA_acyltransferase"/>
</dbReference>
<gene>
    <name evidence="4" type="ORF">ABDJ38_04280</name>
</gene>
<evidence type="ECO:0000256" key="1">
    <source>
        <dbReference type="ARBA" id="ARBA00022679"/>
    </source>
</evidence>
<reference evidence="4 5" key="1">
    <citation type="submission" date="2024-05" db="EMBL/GenBank/DDBJ databases">
        <authorList>
            <person name="Park S."/>
        </authorList>
    </citation>
    <scope>NUCLEOTIDE SEQUENCE [LARGE SCALE GENOMIC DNA]</scope>
    <source>
        <strain evidence="4 5">DGU5</strain>
    </source>
</reference>
<protein>
    <submittedName>
        <fullName evidence="4">GNAT family N-acetyltransferase</fullName>
    </submittedName>
</protein>
<evidence type="ECO:0000313" key="4">
    <source>
        <dbReference type="EMBL" id="MEN7536385.1"/>
    </source>
</evidence>